<dbReference type="PANTHER" id="PTHR12169">
    <property type="entry name" value="ATPASE N2B"/>
    <property type="match status" value="1"/>
</dbReference>
<feature type="region of interest" description="Disordered" evidence="4">
    <location>
        <begin position="119"/>
        <end position="160"/>
    </location>
</feature>
<dbReference type="GO" id="GO:0005739">
    <property type="term" value="C:mitochondrion"/>
    <property type="evidence" value="ECO:0007669"/>
    <property type="project" value="TreeGrafter"/>
</dbReference>
<dbReference type="GO" id="GO:0016887">
    <property type="term" value="F:ATP hydrolysis activity"/>
    <property type="evidence" value="ECO:0007669"/>
    <property type="project" value="InterPro"/>
</dbReference>
<dbReference type="SUPFAM" id="SSF52540">
    <property type="entry name" value="P-loop containing nucleoside triphosphate hydrolases"/>
    <property type="match status" value="1"/>
</dbReference>
<protein>
    <submittedName>
        <fullName evidence="5">ATPase, AFG1 family domain-containing protein, putative</fullName>
    </submittedName>
</protein>
<dbReference type="InterPro" id="IPR027417">
    <property type="entry name" value="P-loop_NTPase"/>
</dbReference>
<reference evidence="5" key="1">
    <citation type="submission" date="2013-10" db="EMBL/GenBank/DDBJ databases">
        <title>Genomic analysis of the causative agents of coccidiosis in chickens.</title>
        <authorList>
            <person name="Reid A.J."/>
            <person name="Blake D."/>
            <person name="Billington K."/>
            <person name="Browne H."/>
            <person name="Dunn M."/>
            <person name="Hung S."/>
            <person name="Kawahara F."/>
            <person name="Miranda-Saavedra D."/>
            <person name="Mourier T."/>
            <person name="Nagra H."/>
            <person name="Otto T.D."/>
            <person name="Rawlings N."/>
            <person name="Sanchez A."/>
            <person name="Sanders M."/>
            <person name="Subramaniam C."/>
            <person name="Tay Y."/>
            <person name="Dear P."/>
            <person name="Doerig C."/>
            <person name="Gruber A."/>
            <person name="Parkinson J."/>
            <person name="Shirley M."/>
            <person name="Wan K.L."/>
            <person name="Berriman M."/>
            <person name="Tomley F."/>
            <person name="Pain A."/>
        </authorList>
    </citation>
    <scope>NUCLEOTIDE SEQUENCE [LARGE SCALE GENOMIC DNA]</scope>
    <source>
        <strain evidence="5">Houghton</strain>
    </source>
</reference>
<evidence type="ECO:0000313" key="6">
    <source>
        <dbReference type="Proteomes" id="UP000030747"/>
    </source>
</evidence>
<feature type="region of interest" description="Disordered" evidence="4">
    <location>
        <begin position="18"/>
        <end position="60"/>
    </location>
</feature>
<accession>U6L1G9</accession>
<dbReference type="Gene3D" id="3.40.50.300">
    <property type="entry name" value="P-loop containing nucleotide triphosphate hydrolases"/>
    <property type="match status" value="1"/>
</dbReference>
<dbReference type="OrthoDB" id="328905at2759"/>
<keyword evidence="3" id="KW-0067">ATP-binding</keyword>
<organism evidence="5 6">
    <name type="scientific">Eimeria tenella</name>
    <name type="common">Coccidian parasite</name>
    <dbReference type="NCBI Taxonomy" id="5802"/>
    <lineage>
        <taxon>Eukaryota</taxon>
        <taxon>Sar</taxon>
        <taxon>Alveolata</taxon>
        <taxon>Apicomplexa</taxon>
        <taxon>Conoidasida</taxon>
        <taxon>Coccidia</taxon>
        <taxon>Eucoccidiorida</taxon>
        <taxon>Eimeriorina</taxon>
        <taxon>Eimeriidae</taxon>
        <taxon>Eimeria</taxon>
    </lineage>
</organism>
<dbReference type="PANTHER" id="PTHR12169:SF6">
    <property type="entry name" value="AFG1-LIKE ATPASE"/>
    <property type="match status" value="1"/>
</dbReference>
<name>U6L1G9_EIMTE</name>
<dbReference type="EMBL" id="HG675716">
    <property type="protein sequence ID" value="CDJ42419.1"/>
    <property type="molecule type" value="Genomic_DNA"/>
</dbReference>
<dbReference type="VEuPathDB" id="ToxoDB:ETH_00020835"/>
<sequence>MVGGPLVTSRILFSLEWSPASPAGPFTSPGAPLGPRGPGGPRGPQGAPGDLNGPVGDAGDHLRLKRIRDVTGGPLKRGKSGGWGLLLSSGFSRGPSGAPLACCGPSGPLGPPPLPAAAWTAQQQQQQQQQRWSAGESHVREGAPLAGGGGPGVGPLRGAPQFRPRVRNLEINFLEIDPDNPTRLLEYFSDLLKRGDLEPSEPQKTLMQQLQVLSSLASLWGRLSSPQKTEPGADAAAAAAAAPETLNPRIRGLYIWGGVGQGKTMILNAFFDCLAIKNKQRVHFHQFMLDVQQELHQIKQQQPPVGDPLMEVARKIRQSAKVLCFDEFQLGVVVVATSNRPPSELYLGGLNRERFLPFIPLLEKFCKVYHIDTKKDYRQAKGGVSCRRLFYAPPRPENEIFDQLQKAAGGPLEKGEIQVGSGRSLEVPRMRAGFAAFSFEDLCCSNVGAADYFSLSFSFHTLSIRSIPDLHQMDLFPNEIRRFISLIDVLYERSTRVLFDAEAPLFRLLGIPKAAKRVEQIRQQIQNKFHRLDDALLALSQFSENKESFSSEEWRAAATAVLGLSASNADEAFSIMTSRGTFPLDSNRIRAILFFHMTSFDFEAPTTADLFLFSSEKEAAQVLQSPAVYELNNEGLESAGSQDNQFSFVRTISRIRDMTSLPYLRAHQKAHKLNDLAVLGIIEK</sequence>
<dbReference type="VEuPathDB" id="ToxoDB:ETH2_1125500"/>
<keyword evidence="2" id="KW-0547">Nucleotide-binding</keyword>
<dbReference type="InterPro" id="IPR005654">
    <property type="entry name" value="ATPase_AFG1-like"/>
</dbReference>
<dbReference type="AlphaFoldDB" id="U6L1G9"/>
<keyword evidence="6" id="KW-1185">Reference proteome</keyword>
<evidence type="ECO:0000256" key="3">
    <source>
        <dbReference type="ARBA" id="ARBA00022840"/>
    </source>
</evidence>
<comment type="similarity">
    <text evidence="1">Belongs to the AFG1 ATPase family.</text>
</comment>
<dbReference type="GO" id="GO:0005524">
    <property type="term" value="F:ATP binding"/>
    <property type="evidence" value="ECO:0007669"/>
    <property type="project" value="UniProtKB-KW"/>
</dbReference>
<dbReference type="RefSeq" id="XP_013233169.1">
    <property type="nucleotide sequence ID" value="XM_013377715.1"/>
</dbReference>
<feature type="compositionally biased region" description="Gly residues" evidence="4">
    <location>
        <begin position="145"/>
        <end position="155"/>
    </location>
</feature>
<evidence type="ECO:0000256" key="4">
    <source>
        <dbReference type="SAM" id="MobiDB-lite"/>
    </source>
</evidence>
<evidence type="ECO:0000256" key="2">
    <source>
        <dbReference type="ARBA" id="ARBA00022741"/>
    </source>
</evidence>
<evidence type="ECO:0000313" key="5">
    <source>
        <dbReference type="EMBL" id="CDJ42419.1"/>
    </source>
</evidence>
<proteinExistence type="inferred from homology"/>
<gene>
    <name evidence="5" type="ORF">ETH_00020835</name>
</gene>
<dbReference type="NCBIfam" id="NF040713">
    <property type="entry name" value="ZapE"/>
    <property type="match status" value="2"/>
</dbReference>
<evidence type="ECO:0000256" key="1">
    <source>
        <dbReference type="ARBA" id="ARBA00010322"/>
    </source>
</evidence>
<reference evidence="5" key="2">
    <citation type="submission" date="2013-10" db="EMBL/GenBank/DDBJ databases">
        <authorList>
            <person name="Aslett M."/>
        </authorList>
    </citation>
    <scope>NUCLEOTIDE SEQUENCE [LARGE SCALE GENOMIC DNA]</scope>
    <source>
        <strain evidence="5">Houghton</strain>
    </source>
</reference>
<dbReference type="GeneID" id="25253285"/>
<feature type="compositionally biased region" description="Low complexity" evidence="4">
    <location>
        <begin position="119"/>
        <end position="130"/>
    </location>
</feature>
<dbReference type="Pfam" id="PF03969">
    <property type="entry name" value="AFG1_ATPase"/>
    <property type="match status" value="1"/>
</dbReference>
<dbReference type="Proteomes" id="UP000030747">
    <property type="component" value="Unassembled WGS sequence"/>
</dbReference>